<name>A0A841FH89_9ACTN</name>
<reference evidence="1 2" key="1">
    <citation type="submission" date="2020-08" db="EMBL/GenBank/DDBJ databases">
        <title>Genomic Encyclopedia of Type Strains, Phase IV (KMG-IV): sequencing the most valuable type-strain genomes for metagenomic binning, comparative biology and taxonomic classification.</title>
        <authorList>
            <person name="Goeker M."/>
        </authorList>
    </citation>
    <scope>NUCLEOTIDE SEQUENCE [LARGE SCALE GENOMIC DNA]</scope>
    <source>
        <strain evidence="1 2">YIM 65646</strain>
    </source>
</reference>
<comment type="caution">
    <text evidence="1">The sequence shown here is derived from an EMBL/GenBank/DDBJ whole genome shotgun (WGS) entry which is preliminary data.</text>
</comment>
<evidence type="ECO:0008006" key="3">
    <source>
        <dbReference type="Google" id="ProtNLM"/>
    </source>
</evidence>
<dbReference type="Proteomes" id="UP000548476">
    <property type="component" value="Unassembled WGS sequence"/>
</dbReference>
<protein>
    <recommendedName>
        <fullName evidence="3">Excreted virulence factor EspC (Type VII ESX diderm)</fullName>
    </recommendedName>
</protein>
<proteinExistence type="predicted"/>
<accession>A0A841FH89</accession>
<organism evidence="1 2">
    <name type="scientific">Phytomonospora endophytica</name>
    <dbReference type="NCBI Taxonomy" id="714109"/>
    <lineage>
        <taxon>Bacteria</taxon>
        <taxon>Bacillati</taxon>
        <taxon>Actinomycetota</taxon>
        <taxon>Actinomycetes</taxon>
        <taxon>Micromonosporales</taxon>
        <taxon>Micromonosporaceae</taxon>
        <taxon>Phytomonospora</taxon>
    </lineage>
</organism>
<dbReference type="RefSeq" id="WP_221330711.1">
    <property type="nucleotide sequence ID" value="NZ_JACHGT010000002.1"/>
</dbReference>
<evidence type="ECO:0000313" key="1">
    <source>
        <dbReference type="EMBL" id="MBB6032932.1"/>
    </source>
</evidence>
<keyword evidence="2" id="KW-1185">Reference proteome</keyword>
<sequence length="105" mass="11917">MTVEADLSTLTWFRDFCDRTRAEVQAIPDQVTRGLLPIGSFGGADAPWAQQLMDNWNAALLWRKNEASTVAKELQYHAQALDQVAKDYQDTDDAANETIDPYRHF</sequence>
<dbReference type="AlphaFoldDB" id="A0A841FH89"/>
<dbReference type="EMBL" id="JACHGT010000002">
    <property type="protein sequence ID" value="MBB6032932.1"/>
    <property type="molecule type" value="Genomic_DNA"/>
</dbReference>
<gene>
    <name evidence="1" type="ORF">HNR73_000779</name>
</gene>
<evidence type="ECO:0000313" key="2">
    <source>
        <dbReference type="Proteomes" id="UP000548476"/>
    </source>
</evidence>